<evidence type="ECO:0000313" key="2">
    <source>
        <dbReference type="EMBL" id="KIA63905.1"/>
    </source>
</evidence>
<feature type="transmembrane region" description="Helical" evidence="1">
    <location>
        <begin position="6"/>
        <end position="27"/>
    </location>
</feature>
<keyword evidence="1" id="KW-1133">Transmembrane helix</keyword>
<dbReference type="EMBL" id="JNFP01000017">
    <property type="protein sequence ID" value="KIA63905.1"/>
    <property type="molecule type" value="Genomic_DNA"/>
</dbReference>
<evidence type="ECO:0000256" key="1">
    <source>
        <dbReference type="SAM" id="Phobius"/>
    </source>
</evidence>
<comment type="caution">
    <text evidence="2">The sequence shown here is derived from an EMBL/GenBank/DDBJ whole genome shotgun (WGS) entry which is preliminary data.</text>
</comment>
<proteinExistence type="predicted"/>
<evidence type="ECO:0000313" key="3">
    <source>
        <dbReference type="Proteomes" id="UP000031364"/>
    </source>
</evidence>
<keyword evidence="1" id="KW-0472">Membrane</keyword>
<sequence>MGFEDVARAALVLIGVIHLLPGTVAFAPRRAAAMYGTRAGSRDLELLLRHRALLLAMIGAGTIAAAFLASIQVAAMIAVGISMTSFLALALSIGLRELTAATKRVFRIDVFAVALLAVAVLVLALTEWAS</sequence>
<evidence type="ECO:0008006" key="4">
    <source>
        <dbReference type="Google" id="ProtNLM"/>
    </source>
</evidence>
<protein>
    <recommendedName>
        <fullName evidence="4">Phosphopantetheine adenylyltransferase</fullName>
    </recommendedName>
</protein>
<gene>
    <name evidence="2" type="ORF">FG87_16100</name>
</gene>
<keyword evidence="3" id="KW-1185">Reference proteome</keyword>
<dbReference type="Proteomes" id="UP000031364">
    <property type="component" value="Unassembled WGS sequence"/>
</dbReference>
<reference evidence="2 3" key="1">
    <citation type="journal article" date="2014" name="Int. J. Syst. Evol. Microbiol.">
        <title>Nocardia vulneris sp. nov., isolated from wounds of human patients in North America.</title>
        <authorList>
            <person name="Lasker B.A."/>
            <person name="Bell M."/>
            <person name="Klenk H.P."/>
            <person name="Sproer C."/>
            <person name="Schumann C."/>
            <person name="Schumann P."/>
            <person name="Brown J.M."/>
        </authorList>
    </citation>
    <scope>NUCLEOTIDE SEQUENCE [LARGE SCALE GENOMIC DNA]</scope>
    <source>
        <strain evidence="2 3">W9851</strain>
    </source>
</reference>
<keyword evidence="1" id="KW-0812">Transmembrane</keyword>
<organism evidence="2 3">
    <name type="scientific">Nocardia vulneris</name>
    <dbReference type="NCBI Taxonomy" id="1141657"/>
    <lineage>
        <taxon>Bacteria</taxon>
        <taxon>Bacillati</taxon>
        <taxon>Actinomycetota</taxon>
        <taxon>Actinomycetes</taxon>
        <taxon>Mycobacteriales</taxon>
        <taxon>Nocardiaceae</taxon>
        <taxon>Nocardia</taxon>
    </lineage>
</organism>
<name>A0ABR4ZEU9_9NOCA</name>
<accession>A0ABR4ZEU9</accession>
<feature type="transmembrane region" description="Helical" evidence="1">
    <location>
        <begin position="48"/>
        <end position="67"/>
    </location>
</feature>
<feature type="transmembrane region" description="Helical" evidence="1">
    <location>
        <begin position="73"/>
        <end position="93"/>
    </location>
</feature>
<feature type="transmembrane region" description="Helical" evidence="1">
    <location>
        <begin position="105"/>
        <end position="125"/>
    </location>
</feature>